<evidence type="ECO:0000313" key="1">
    <source>
        <dbReference type="EMBL" id="KAG0448978.1"/>
    </source>
</evidence>
<comment type="caution">
    <text evidence="1">The sequence shown here is derived from an EMBL/GenBank/DDBJ whole genome shotgun (WGS) entry which is preliminary data.</text>
</comment>
<accession>A0A835PAK4</accession>
<organism evidence="1 2">
    <name type="scientific">Vanilla planifolia</name>
    <name type="common">Vanilla</name>
    <dbReference type="NCBI Taxonomy" id="51239"/>
    <lineage>
        <taxon>Eukaryota</taxon>
        <taxon>Viridiplantae</taxon>
        <taxon>Streptophyta</taxon>
        <taxon>Embryophyta</taxon>
        <taxon>Tracheophyta</taxon>
        <taxon>Spermatophyta</taxon>
        <taxon>Magnoliopsida</taxon>
        <taxon>Liliopsida</taxon>
        <taxon>Asparagales</taxon>
        <taxon>Orchidaceae</taxon>
        <taxon>Vanilloideae</taxon>
        <taxon>Vanilleae</taxon>
        <taxon>Vanilla</taxon>
    </lineage>
</organism>
<gene>
    <name evidence="1" type="ORF">HPP92_027576</name>
</gene>
<sequence length="119" mass="13120">MGAAGLRSWWMVVMAAVNKPRILATKESQICTDKLSESAILNVVRKNFKDHLILGEEGGLIGDTDLIICGSTMSMKVIMVALMVSFMAQPRLGESQIMKVWRRLGWVIGSTLAVSLLRK</sequence>
<dbReference type="EMBL" id="JADCNL010000242">
    <property type="protein sequence ID" value="KAG0448978.1"/>
    <property type="molecule type" value="Genomic_DNA"/>
</dbReference>
<protein>
    <submittedName>
        <fullName evidence="1">Uncharacterized protein</fullName>
    </submittedName>
</protein>
<dbReference type="OrthoDB" id="551907at2759"/>
<dbReference type="Proteomes" id="UP000636800">
    <property type="component" value="Unassembled WGS sequence"/>
</dbReference>
<evidence type="ECO:0000313" key="2">
    <source>
        <dbReference type="Proteomes" id="UP000636800"/>
    </source>
</evidence>
<reference evidence="1 2" key="1">
    <citation type="journal article" date="2020" name="Nat. Food">
        <title>A phased Vanilla planifolia genome enables genetic improvement of flavour and production.</title>
        <authorList>
            <person name="Hasing T."/>
            <person name="Tang H."/>
            <person name="Brym M."/>
            <person name="Khazi F."/>
            <person name="Huang T."/>
            <person name="Chambers A.H."/>
        </authorList>
    </citation>
    <scope>NUCLEOTIDE SEQUENCE [LARGE SCALE GENOMIC DNA]</scope>
    <source>
        <tissue evidence="1">Leaf</tissue>
    </source>
</reference>
<proteinExistence type="predicted"/>
<dbReference type="SUPFAM" id="SSF56655">
    <property type="entry name" value="Carbohydrate phosphatase"/>
    <property type="match status" value="1"/>
</dbReference>
<name>A0A835PAK4_VANPL</name>
<dbReference type="AlphaFoldDB" id="A0A835PAK4"/>
<keyword evidence="2" id="KW-1185">Reference proteome</keyword>